<evidence type="ECO:0000313" key="1">
    <source>
        <dbReference type="EMBL" id="PHD60417.1"/>
    </source>
</evidence>
<sequence length="79" mass="9406">MTIFPNQTPKEKVQAWLNMENYFHMDYKTYILEVGLAMKLPLRIIIAYLETNYLDLQHLDDKAFILKVNKDMEELKGLV</sequence>
<gene>
    <name evidence="1" type="ORF">COF57_14565</name>
</gene>
<comment type="caution">
    <text evidence="1">The sequence shown here is derived from an EMBL/GenBank/DDBJ whole genome shotgun (WGS) entry which is preliminary data.</text>
</comment>
<organism evidence="1 2">
    <name type="scientific">Bacillus wiedmannii</name>
    <dbReference type="NCBI Taxonomy" id="1890302"/>
    <lineage>
        <taxon>Bacteria</taxon>
        <taxon>Bacillati</taxon>
        <taxon>Bacillota</taxon>
        <taxon>Bacilli</taxon>
        <taxon>Bacillales</taxon>
        <taxon>Bacillaceae</taxon>
        <taxon>Bacillus</taxon>
        <taxon>Bacillus cereus group</taxon>
    </lineage>
</organism>
<proteinExistence type="predicted"/>
<dbReference type="AlphaFoldDB" id="A0A2C4Q5X6"/>
<dbReference type="EMBL" id="NUSP01000011">
    <property type="protein sequence ID" value="PHD60417.1"/>
    <property type="molecule type" value="Genomic_DNA"/>
</dbReference>
<evidence type="ECO:0000313" key="2">
    <source>
        <dbReference type="Proteomes" id="UP000223364"/>
    </source>
</evidence>
<reference evidence="1 2" key="1">
    <citation type="submission" date="2017-09" db="EMBL/GenBank/DDBJ databases">
        <title>Large-scale bioinformatics analysis of Bacillus genomes uncovers conserved roles of natural products in bacterial physiology.</title>
        <authorList>
            <consortium name="Agbiome Team Llc"/>
            <person name="Bleich R.M."/>
            <person name="Grubbs K.J."/>
            <person name="Santa Maria K.C."/>
            <person name="Allen S.E."/>
            <person name="Farag S."/>
            <person name="Shank E.A."/>
            <person name="Bowers A."/>
        </authorList>
    </citation>
    <scope>NUCLEOTIDE SEQUENCE [LARGE SCALE GENOMIC DNA]</scope>
    <source>
        <strain evidence="1 2">AFS044295</strain>
    </source>
</reference>
<dbReference type="RefSeq" id="WP_098815419.1">
    <property type="nucleotide sequence ID" value="NZ_NUSP01000011.1"/>
</dbReference>
<protein>
    <submittedName>
        <fullName evidence="1">Uncharacterized protein</fullName>
    </submittedName>
</protein>
<accession>A0A2C4Q5X6</accession>
<name>A0A2C4Q5X6_9BACI</name>
<dbReference type="Proteomes" id="UP000223364">
    <property type="component" value="Unassembled WGS sequence"/>
</dbReference>